<dbReference type="EMBL" id="BKCN01000002">
    <property type="protein sequence ID" value="GER02897.1"/>
    <property type="molecule type" value="Genomic_DNA"/>
</dbReference>
<dbReference type="PANTHER" id="PTHR36573:SF1">
    <property type="entry name" value="INTERMEMBRANE PHOSPHOLIPID TRANSPORT SYSTEM BINDING PROTEIN MLAC"/>
    <property type="match status" value="1"/>
</dbReference>
<keyword evidence="3" id="KW-1185">Reference proteome</keyword>
<evidence type="ECO:0000256" key="1">
    <source>
        <dbReference type="SAM" id="SignalP"/>
    </source>
</evidence>
<dbReference type="Gene3D" id="3.10.450.710">
    <property type="entry name" value="Tgt2/MlaC"/>
    <property type="match status" value="1"/>
</dbReference>
<dbReference type="Proteomes" id="UP000324996">
    <property type="component" value="Unassembled WGS sequence"/>
</dbReference>
<organism evidence="2 3">
    <name type="scientific">Iodidimonas nitroreducens</name>
    <dbReference type="NCBI Taxonomy" id="1236968"/>
    <lineage>
        <taxon>Bacteria</taxon>
        <taxon>Pseudomonadati</taxon>
        <taxon>Pseudomonadota</taxon>
        <taxon>Alphaproteobacteria</taxon>
        <taxon>Iodidimonadales</taxon>
        <taxon>Iodidimonadaceae</taxon>
        <taxon>Iodidimonas</taxon>
    </lineage>
</organism>
<proteinExistence type="predicted"/>
<reference evidence="2 3" key="1">
    <citation type="submission" date="2019-09" db="EMBL/GenBank/DDBJ databases">
        <title>NBRP : Genome information of microbial organism related human and environment.</title>
        <authorList>
            <person name="Hattori M."/>
            <person name="Oshima K."/>
            <person name="Inaba H."/>
            <person name="Suda W."/>
            <person name="Sakamoto M."/>
            <person name="Iino T."/>
            <person name="Kitahara M."/>
            <person name="Oshida Y."/>
            <person name="Iida T."/>
            <person name="Kudo T."/>
            <person name="Itoh T."/>
            <person name="Ohkuma M."/>
        </authorList>
    </citation>
    <scope>NUCLEOTIDE SEQUENCE [LARGE SCALE GENOMIC DNA]</scope>
    <source>
        <strain evidence="2 3">Q-1</strain>
    </source>
</reference>
<name>A0A5A7N4H1_9PROT</name>
<feature type="signal peptide" evidence="1">
    <location>
        <begin position="1"/>
        <end position="32"/>
    </location>
</feature>
<accession>A0A5A7N4H1</accession>
<dbReference type="PANTHER" id="PTHR36573">
    <property type="entry name" value="INTERMEMBRANE PHOSPHOLIPID TRANSPORT SYSTEM BINDING PROTEIN MLAC"/>
    <property type="match status" value="1"/>
</dbReference>
<evidence type="ECO:0000313" key="2">
    <source>
        <dbReference type="EMBL" id="GER02897.1"/>
    </source>
</evidence>
<keyword evidence="1" id="KW-0732">Signal</keyword>
<feature type="chain" id="PRO_5023075356" evidence="1">
    <location>
        <begin position="33"/>
        <end position="218"/>
    </location>
</feature>
<protein>
    <submittedName>
        <fullName evidence="2">Toluene tolerance protein</fullName>
    </submittedName>
</protein>
<dbReference type="InterPro" id="IPR042245">
    <property type="entry name" value="Tgt2/MlaC_sf"/>
</dbReference>
<dbReference type="InterPro" id="IPR008869">
    <property type="entry name" value="MlaC/ttg2D"/>
</dbReference>
<comment type="caution">
    <text evidence="2">The sequence shown here is derived from an EMBL/GenBank/DDBJ whole genome shotgun (WGS) entry which is preliminary data.</text>
</comment>
<evidence type="ECO:0000313" key="3">
    <source>
        <dbReference type="Proteomes" id="UP000324996"/>
    </source>
</evidence>
<dbReference type="Pfam" id="PF05494">
    <property type="entry name" value="MlaC"/>
    <property type="match status" value="1"/>
</dbReference>
<dbReference type="AlphaFoldDB" id="A0A5A7N4H1"/>
<sequence length="218" mass="24160">MKQNHSSSLIHWQVLVASLVLIIGLFSLQASAQETAAADPEGAKDFIAQLSDDAVKVWADPTKTEAERQAAFRQLLHEGFDVDFISKLVLGRYMRTASDAQLQEYQKLFPDFIVNSFAGRIGDYGNEKLVVDGTTEAGPRDIFVRSKIVRPGGEPLSADWRLRKKDDKFQIVDIKVEGISMAITQRDEFSSLIQREGFDRLLETLRKGANAASASEAG</sequence>
<dbReference type="RefSeq" id="WP_042086214.1">
    <property type="nucleotide sequence ID" value="NZ_BKCN01000002.1"/>
</dbReference>
<gene>
    <name evidence="2" type="ORF">JCM17846_05790</name>
</gene>